<reference evidence="3 4" key="1">
    <citation type="submission" date="2020-02" db="EMBL/GenBank/DDBJ databases">
        <title>Complete genome sequence of the novel Campylobacter species Candidatus Campylobacter infans.</title>
        <authorList>
            <person name="Duim B."/>
            <person name="Zomer A."/>
            <person name="van der Graaf L."/>
            <person name="Wagenaar J."/>
        </authorList>
    </citation>
    <scope>NUCLEOTIDE SEQUENCE [LARGE SCALE GENOMIC DNA]</scope>
    <source>
        <strain evidence="3 4">19S00001</strain>
    </source>
</reference>
<keyword evidence="2" id="KW-0472">Membrane</keyword>
<accession>A0A7H9CGK8</accession>
<dbReference type="EMBL" id="CP049075">
    <property type="protein sequence ID" value="QLI05240.1"/>
    <property type="molecule type" value="Genomic_DNA"/>
</dbReference>
<feature type="transmembrane region" description="Helical" evidence="2">
    <location>
        <begin position="6"/>
        <end position="24"/>
    </location>
</feature>
<keyword evidence="2" id="KW-0812">Transmembrane</keyword>
<keyword evidence="1" id="KW-0175">Coiled coil</keyword>
<organism evidence="3 4">
    <name type="scientific">Candidatus Campylobacter infans</name>
    <dbReference type="NCBI Taxonomy" id="2561898"/>
    <lineage>
        <taxon>Bacteria</taxon>
        <taxon>Pseudomonadati</taxon>
        <taxon>Campylobacterota</taxon>
        <taxon>Epsilonproteobacteria</taxon>
        <taxon>Campylobacterales</taxon>
        <taxon>Campylobacteraceae</taxon>
        <taxon>Campylobacter</taxon>
    </lineage>
</organism>
<dbReference type="AlphaFoldDB" id="A0A7H9CGK8"/>
<dbReference type="RefSeq" id="WP_179975782.1">
    <property type="nucleotide sequence ID" value="NZ_CP049075.1"/>
</dbReference>
<evidence type="ECO:0000313" key="4">
    <source>
        <dbReference type="Proteomes" id="UP000509414"/>
    </source>
</evidence>
<keyword evidence="4" id="KW-1185">Reference proteome</keyword>
<proteinExistence type="predicted"/>
<feature type="coiled-coil region" evidence="1">
    <location>
        <begin position="73"/>
        <end position="100"/>
    </location>
</feature>
<dbReference type="Proteomes" id="UP000509414">
    <property type="component" value="Chromosome"/>
</dbReference>
<evidence type="ECO:0008006" key="5">
    <source>
        <dbReference type="Google" id="ProtNLM"/>
    </source>
</evidence>
<gene>
    <name evidence="3" type="ORF">CINF_0719</name>
</gene>
<keyword evidence="2" id="KW-1133">Transmembrane helix</keyword>
<protein>
    <recommendedName>
        <fullName evidence="5">Thioester dehydrase family protein</fullName>
    </recommendedName>
</protein>
<evidence type="ECO:0000256" key="2">
    <source>
        <dbReference type="SAM" id="Phobius"/>
    </source>
</evidence>
<dbReference type="KEGG" id="cinf:CINF_0719"/>
<evidence type="ECO:0000256" key="1">
    <source>
        <dbReference type="SAM" id="Coils"/>
    </source>
</evidence>
<name>A0A7H9CGK8_9BACT</name>
<sequence>MDFTSLIMMIVAVVVVAAILQHNIQKITKAIDIQDANNEPQSAPKHGFERFCDFINDELNAVKMLKIKQELNQADILEKIDELSREIKFIKRMNQNSDESIWSQKLGEFLHKLDDFIIASFENGQDLADELRMKFQKEFSNI</sequence>
<evidence type="ECO:0000313" key="3">
    <source>
        <dbReference type="EMBL" id="QLI05240.1"/>
    </source>
</evidence>